<evidence type="ECO:0000259" key="6">
    <source>
        <dbReference type="Pfam" id="PF03168"/>
    </source>
</evidence>
<evidence type="ECO:0000313" key="8">
    <source>
        <dbReference type="Proteomes" id="UP000327013"/>
    </source>
</evidence>
<dbReference type="Proteomes" id="UP000327013">
    <property type="component" value="Chromosome 7"/>
</dbReference>
<keyword evidence="3 5" id="KW-1133">Transmembrane helix</keyword>
<dbReference type="OrthoDB" id="1889094at2759"/>
<dbReference type="GO" id="GO:0009506">
    <property type="term" value="C:plasmodesma"/>
    <property type="evidence" value="ECO:0007669"/>
    <property type="project" value="TreeGrafter"/>
</dbReference>
<evidence type="ECO:0000256" key="1">
    <source>
        <dbReference type="ARBA" id="ARBA00004167"/>
    </source>
</evidence>
<dbReference type="GO" id="GO:0098542">
    <property type="term" value="P:defense response to other organism"/>
    <property type="evidence" value="ECO:0007669"/>
    <property type="project" value="InterPro"/>
</dbReference>
<proteinExistence type="predicted"/>
<keyword evidence="4 5" id="KW-0472">Membrane</keyword>
<gene>
    <name evidence="7" type="ORF">FH972_016681</name>
</gene>
<dbReference type="Pfam" id="PF03168">
    <property type="entry name" value="LEA_2"/>
    <property type="match status" value="1"/>
</dbReference>
<name>A0A5N6RJY6_9ROSI</name>
<evidence type="ECO:0000256" key="3">
    <source>
        <dbReference type="ARBA" id="ARBA00022989"/>
    </source>
</evidence>
<keyword evidence="2 5" id="KW-0812">Transmembrane</keyword>
<keyword evidence="8" id="KW-1185">Reference proteome</keyword>
<dbReference type="GO" id="GO:0005886">
    <property type="term" value="C:plasma membrane"/>
    <property type="evidence" value="ECO:0007669"/>
    <property type="project" value="TreeGrafter"/>
</dbReference>
<sequence length="221" mass="24905">MGEKQPHLNGAYYGPSVLPPSRSYHLGGCCCCIILEVIFQLIVVASLAVLAFWLIFHPSRVEFHVTDASLTQINFATNNNNVNMLYYNLSLNVTIRNPNEKIGIYYDRFEANAFYVGQRFSTEALAPFYQGHKNTTVLSPVFKGQQLLLLGSNELSVLDSEKSPGVFDIHVKFYLWIRFELGNVQTCRIKPNINCELKVPLTSHENSTGAFEITECDIGLF</sequence>
<dbReference type="AlphaFoldDB" id="A0A5N6RJY6"/>
<dbReference type="InterPro" id="IPR004864">
    <property type="entry name" value="LEA_2"/>
</dbReference>
<reference evidence="7 8" key="1">
    <citation type="submission" date="2019-06" db="EMBL/GenBank/DDBJ databases">
        <title>A chromosomal-level reference genome of Carpinus fangiana (Coryloideae, Betulaceae).</title>
        <authorList>
            <person name="Yang X."/>
            <person name="Wang Z."/>
            <person name="Zhang L."/>
            <person name="Hao G."/>
            <person name="Liu J."/>
            <person name="Yang Y."/>
        </authorList>
    </citation>
    <scope>NUCLEOTIDE SEQUENCE [LARGE SCALE GENOMIC DNA]</scope>
    <source>
        <strain evidence="7">Cfa_2016G</strain>
        <tissue evidence="7">Leaf</tissue>
    </source>
</reference>
<evidence type="ECO:0000256" key="2">
    <source>
        <dbReference type="ARBA" id="ARBA00022692"/>
    </source>
</evidence>
<feature type="domain" description="Late embryogenesis abundant protein LEA-2 subgroup" evidence="6">
    <location>
        <begin position="93"/>
        <end position="140"/>
    </location>
</feature>
<evidence type="ECO:0000256" key="5">
    <source>
        <dbReference type="SAM" id="Phobius"/>
    </source>
</evidence>
<dbReference type="PANTHER" id="PTHR31415:SF4">
    <property type="entry name" value="NDR1_HIN1-LIKE PROTEIN 3"/>
    <property type="match status" value="1"/>
</dbReference>
<dbReference type="InterPro" id="IPR044839">
    <property type="entry name" value="NDR1-like"/>
</dbReference>
<organism evidence="7 8">
    <name type="scientific">Carpinus fangiana</name>
    <dbReference type="NCBI Taxonomy" id="176857"/>
    <lineage>
        <taxon>Eukaryota</taxon>
        <taxon>Viridiplantae</taxon>
        <taxon>Streptophyta</taxon>
        <taxon>Embryophyta</taxon>
        <taxon>Tracheophyta</taxon>
        <taxon>Spermatophyta</taxon>
        <taxon>Magnoliopsida</taxon>
        <taxon>eudicotyledons</taxon>
        <taxon>Gunneridae</taxon>
        <taxon>Pentapetalae</taxon>
        <taxon>rosids</taxon>
        <taxon>fabids</taxon>
        <taxon>Fagales</taxon>
        <taxon>Betulaceae</taxon>
        <taxon>Carpinus</taxon>
    </lineage>
</organism>
<dbReference type="EMBL" id="CM017327">
    <property type="protein sequence ID" value="KAE8098636.1"/>
    <property type="molecule type" value="Genomic_DNA"/>
</dbReference>
<dbReference type="PANTHER" id="PTHR31415">
    <property type="entry name" value="OS05G0367900 PROTEIN"/>
    <property type="match status" value="1"/>
</dbReference>
<protein>
    <recommendedName>
        <fullName evidence="6">Late embryogenesis abundant protein LEA-2 subgroup domain-containing protein</fullName>
    </recommendedName>
</protein>
<comment type="subcellular location">
    <subcellularLocation>
        <location evidence="1">Membrane</location>
        <topology evidence="1">Single-pass membrane protein</topology>
    </subcellularLocation>
</comment>
<feature type="transmembrane region" description="Helical" evidence="5">
    <location>
        <begin position="24"/>
        <end position="56"/>
    </location>
</feature>
<evidence type="ECO:0000256" key="4">
    <source>
        <dbReference type="ARBA" id="ARBA00023136"/>
    </source>
</evidence>
<accession>A0A5N6RJY6</accession>
<evidence type="ECO:0000313" key="7">
    <source>
        <dbReference type="EMBL" id="KAE8098636.1"/>
    </source>
</evidence>